<dbReference type="PANTHER" id="PTHR43189">
    <property type="entry name" value="ZINC-TYPE ALCOHOL DEHYDROGENASE-LIKE PROTEIN C1198.01-RELATED"/>
    <property type="match status" value="1"/>
</dbReference>
<comment type="caution">
    <text evidence="3">The sequence shown here is derived from an EMBL/GenBank/DDBJ whole genome shotgun (WGS) entry which is preliminary data.</text>
</comment>
<name>A0ABT4V4D6_9PSEU</name>
<dbReference type="EMBL" id="JAQGLA010000053">
    <property type="protein sequence ID" value="MDA3628799.1"/>
    <property type="molecule type" value="Genomic_DNA"/>
</dbReference>
<dbReference type="SMART" id="SM00829">
    <property type="entry name" value="PKS_ER"/>
    <property type="match status" value="1"/>
</dbReference>
<dbReference type="SUPFAM" id="SSF51735">
    <property type="entry name" value="NAD(P)-binding Rossmann-fold domains"/>
    <property type="match status" value="1"/>
</dbReference>
<evidence type="ECO:0000313" key="4">
    <source>
        <dbReference type="Proteomes" id="UP001210380"/>
    </source>
</evidence>
<dbReference type="Proteomes" id="UP001210380">
    <property type="component" value="Unassembled WGS sequence"/>
</dbReference>
<evidence type="ECO:0000259" key="2">
    <source>
        <dbReference type="SMART" id="SM00829"/>
    </source>
</evidence>
<dbReference type="Pfam" id="PF08240">
    <property type="entry name" value="ADH_N"/>
    <property type="match status" value="1"/>
</dbReference>
<evidence type="ECO:0000313" key="3">
    <source>
        <dbReference type="EMBL" id="MDA3628799.1"/>
    </source>
</evidence>
<proteinExistence type="predicted"/>
<accession>A0ABT4V4D6</accession>
<dbReference type="Pfam" id="PF00107">
    <property type="entry name" value="ADH_zinc_N"/>
    <property type="match status" value="1"/>
</dbReference>
<dbReference type="RefSeq" id="WP_270951719.1">
    <property type="nucleotide sequence ID" value="NZ_JAQGLA010000053.1"/>
</dbReference>
<sequence>MRAVVMQGRRLHLAELPDPVPGDGEVLVEVLACGICGSDLHCAQYGAEFNDSIRAAHGTDVLDLDRPIVFGHEFVGRVLAHGPGTTGRVPIGRRVVSVPSLSRPDQPFLGFSGPETPGGYAERMVLSEALLLEVPDHVPTDQAALTEPLAVAYHAVVRADLGPDDVPLVIGCGPVGLALIAVLRTRGAGPVVAADFSAERRRLAESLGADLVVDPARSSPYVEWATIATSSGTEPMPTVAFECVGAPGVIQQIILGAPPGSKIVVAGLCMTSDGFEPAQAVLKELDLRFAFLYTPDEFARTFEHLVDGDFSITPLVTRTIKLDEVPEAFDGLSNSPQDAKVLIDPRR</sequence>
<dbReference type="PANTHER" id="PTHR43189:SF1">
    <property type="entry name" value="ZINC-TYPE ALCOHOL DEHYDROGENASE-LIKE PROTEIN C1198.01"/>
    <property type="match status" value="1"/>
</dbReference>
<dbReference type="InterPro" id="IPR011032">
    <property type="entry name" value="GroES-like_sf"/>
</dbReference>
<reference evidence="3 4" key="1">
    <citation type="submission" date="2022-11" db="EMBL/GenBank/DDBJ databases">
        <title>Draft genome sequence of Saccharopolyspora sp. WRP15-2 isolated from rhizosphere soils of wild rice in Thailand.</title>
        <authorList>
            <person name="Duangmal K."/>
            <person name="Kammanee S."/>
            <person name="Muangham S."/>
        </authorList>
    </citation>
    <scope>NUCLEOTIDE SEQUENCE [LARGE SCALE GENOMIC DNA]</scope>
    <source>
        <strain evidence="3 4">WRP15-2</strain>
    </source>
</reference>
<organism evidence="3 4">
    <name type="scientific">Saccharopolyspora oryzae</name>
    <dbReference type="NCBI Taxonomy" id="2997343"/>
    <lineage>
        <taxon>Bacteria</taxon>
        <taxon>Bacillati</taxon>
        <taxon>Actinomycetota</taxon>
        <taxon>Actinomycetes</taxon>
        <taxon>Pseudonocardiales</taxon>
        <taxon>Pseudonocardiaceae</taxon>
        <taxon>Saccharopolyspora</taxon>
    </lineage>
</organism>
<dbReference type="InterPro" id="IPR013154">
    <property type="entry name" value="ADH-like_N"/>
</dbReference>
<dbReference type="InterPro" id="IPR020843">
    <property type="entry name" value="ER"/>
</dbReference>
<dbReference type="Gene3D" id="3.40.50.720">
    <property type="entry name" value="NAD(P)-binding Rossmann-like Domain"/>
    <property type="match status" value="1"/>
</dbReference>
<evidence type="ECO:0000256" key="1">
    <source>
        <dbReference type="ARBA" id="ARBA00023002"/>
    </source>
</evidence>
<protein>
    <submittedName>
        <fullName evidence="3">Zinc-binding dehydrogenase</fullName>
    </submittedName>
</protein>
<keyword evidence="4" id="KW-1185">Reference proteome</keyword>
<keyword evidence="1" id="KW-0560">Oxidoreductase</keyword>
<dbReference type="CDD" id="cd08262">
    <property type="entry name" value="Zn_ADH8"/>
    <property type="match status" value="1"/>
</dbReference>
<dbReference type="InterPro" id="IPR036291">
    <property type="entry name" value="NAD(P)-bd_dom_sf"/>
</dbReference>
<dbReference type="SUPFAM" id="SSF50129">
    <property type="entry name" value="GroES-like"/>
    <property type="match status" value="1"/>
</dbReference>
<dbReference type="InterPro" id="IPR013149">
    <property type="entry name" value="ADH-like_C"/>
</dbReference>
<gene>
    <name evidence="3" type="ORF">OU415_25425</name>
</gene>
<feature type="domain" description="Enoyl reductase (ER)" evidence="2">
    <location>
        <begin position="8"/>
        <end position="343"/>
    </location>
</feature>
<dbReference type="Gene3D" id="3.90.180.10">
    <property type="entry name" value="Medium-chain alcohol dehydrogenases, catalytic domain"/>
    <property type="match status" value="1"/>
</dbReference>